<organism evidence="3 4">
    <name type="scientific">Gordonia hankookensis</name>
    <dbReference type="NCBI Taxonomy" id="589403"/>
    <lineage>
        <taxon>Bacteria</taxon>
        <taxon>Bacillati</taxon>
        <taxon>Actinomycetota</taxon>
        <taxon>Actinomycetes</taxon>
        <taxon>Mycobacteriales</taxon>
        <taxon>Gordoniaceae</taxon>
        <taxon>Gordonia</taxon>
    </lineage>
</organism>
<protein>
    <submittedName>
        <fullName evidence="3">ABC transporter substrate-binding protein</fullName>
    </submittedName>
</protein>
<evidence type="ECO:0000256" key="1">
    <source>
        <dbReference type="ARBA" id="ARBA00022729"/>
    </source>
</evidence>
<feature type="domain" description="Solute-binding protein family 3/N-terminal" evidence="2">
    <location>
        <begin position="66"/>
        <end position="291"/>
    </location>
</feature>
<keyword evidence="1" id="KW-0732">Signal</keyword>
<dbReference type="PROSITE" id="PS51257">
    <property type="entry name" value="PROKAR_LIPOPROTEIN"/>
    <property type="match status" value="1"/>
</dbReference>
<reference evidence="3 4" key="1">
    <citation type="submission" date="2020-09" db="EMBL/GenBank/DDBJ databases">
        <title>Novel species in genus Gordonia.</title>
        <authorList>
            <person name="Zhang G."/>
        </authorList>
    </citation>
    <scope>NUCLEOTIDE SEQUENCE [LARGE SCALE GENOMIC DNA]</scope>
    <source>
        <strain evidence="3 4">ON-33</strain>
    </source>
</reference>
<dbReference type="EMBL" id="JACWMS010000001">
    <property type="protein sequence ID" value="MBD1317990.1"/>
    <property type="molecule type" value="Genomic_DNA"/>
</dbReference>
<proteinExistence type="predicted"/>
<dbReference type="Pfam" id="PF00497">
    <property type="entry name" value="SBP_bac_3"/>
    <property type="match status" value="1"/>
</dbReference>
<evidence type="ECO:0000259" key="2">
    <source>
        <dbReference type="SMART" id="SM00062"/>
    </source>
</evidence>
<evidence type="ECO:0000313" key="4">
    <source>
        <dbReference type="Proteomes" id="UP000602395"/>
    </source>
</evidence>
<dbReference type="PANTHER" id="PTHR35936:SF17">
    <property type="entry name" value="ARGININE-BINDING EXTRACELLULAR PROTEIN ARTP"/>
    <property type="match status" value="1"/>
</dbReference>
<gene>
    <name evidence="3" type="ORF">IDF66_00195</name>
</gene>
<sequence>MRFLRSSRLGGVLVALFAVLALALAGCSNNEGSESSGPASSSAKVEAAKVQEIADLVPGNIKESGQLIVGVNVPYQPNEFKDAGGNIIGYDVDLMNAIGGVLGLKPVFKEADFDKIIPAVQQGTYNVGMSSFTDSKEREKQVDFVTYYSAGIQWAQQKGGSIDPNNACGKRVAVQSTTVEDTDEVPAKSKACTDAGKPAIQKTKFDSQDEAVNALVLGKVDAMSADSPVTAYAIKRSEGALEPAGGVFESAPYGYPVAKGSPLAGALQKAVQHLIDNGQYKQIAENWGVQSGTIPNSVINGAVS</sequence>
<dbReference type="RefSeq" id="WP_190265344.1">
    <property type="nucleotide sequence ID" value="NZ_BAABAD010000003.1"/>
</dbReference>
<dbReference type="SMART" id="SM00062">
    <property type="entry name" value="PBPb"/>
    <property type="match status" value="1"/>
</dbReference>
<dbReference type="Gene3D" id="3.40.190.10">
    <property type="entry name" value="Periplasmic binding protein-like II"/>
    <property type="match status" value="2"/>
</dbReference>
<comment type="caution">
    <text evidence="3">The sequence shown here is derived from an EMBL/GenBank/DDBJ whole genome shotgun (WGS) entry which is preliminary data.</text>
</comment>
<name>A0ABR7W577_9ACTN</name>
<evidence type="ECO:0000313" key="3">
    <source>
        <dbReference type="EMBL" id="MBD1317990.1"/>
    </source>
</evidence>
<dbReference type="PANTHER" id="PTHR35936">
    <property type="entry name" value="MEMBRANE-BOUND LYTIC MUREIN TRANSGLYCOSYLASE F"/>
    <property type="match status" value="1"/>
</dbReference>
<dbReference type="InterPro" id="IPR001638">
    <property type="entry name" value="Solute-binding_3/MltF_N"/>
</dbReference>
<accession>A0ABR7W577</accession>
<dbReference type="CDD" id="cd01004">
    <property type="entry name" value="PBP2_MidA_like"/>
    <property type="match status" value="1"/>
</dbReference>
<dbReference type="Proteomes" id="UP000602395">
    <property type="component" value="Unassembled WGS sequence"/>
</dbReference>
<keyword evidence="4" id="KW-1185">Reference proteome</keyword>
<dbReference type="SUPFAM" id="SSF53850">
    <property type="entry name" value="Periplasmic binding protein-like II"/>
    <property type="match status" value="1"/>
</dbReference>